<keyword evidence="1" id="KW-0046">Antibiotic resistance</keyword>
<dbReference type="InterPro" id="IPR029068">
    <property type="entry name" value="Glyas_Bleomycin-R_OHBP_Dase"/>
</dbReference>
<evidence type="ECO:0000256" key="1">
    <source>
        <dbReference type="ARBA" id="ARBA00023251"/>
    </source>
</evidence>
<proteinExistence type="predicted"/>
<dbReference type="Proteomes" id="UP000315017">
    <property type="component" value="Chromosome"/>
</dbReference>
<protein>
    <submittedName>
        <fullName evidence="2">Glyoxalase-like domain protein</fullName>
    </submittedName>
</protein>
<accession>A0A517YAT8</accession>
<dbReference type="RefSeq" id="WP_145088194.1">
    <property type="nucleotide sequence ID" value="NZ_CP036274.1"/>
</dbReference>
<dbReference type="AlphaFoldDB" id="A0A517YAT8"/>
<dbReference type="InterPro" id="IPR000335">
    <property type="entry name" value="Bleomycin-R"/>
</dbReference>
<dbReference type="SUPFAM" id="SSF54593">
    <property type="entry name" value="Glyoxalase/Bleomycin resistance protein/Dihydroxybiphenyl dioxygenase"/>
    <property type="match status" value="1"/>
</dbReference>
<sequence length="126" mass="14562">MSFQVLQTIPILRIFSVEKAREFYLDFLGFAVDWEHRFDERAPIYLQISRAGCVLHLSEHHDDCCPGSTVFIRVAGLEEYHREITGKNYGYMRPGIAKTFHQSKGMEVIDPFGNRLRFDESMVSGS</sequence>
<dbReference type="Pfam" id="PF19581">
    <property type="entry name" value="Glyoxalase_7"/>
    <property type="match status" value="1"/>
</dbReference>
<evidence type="ECO:0000313" key="3">
    <source>
        <dbReference type="Proteomes" id="UP000315017"/>
    </source>
</evidence>
<reference evidence="2 3" key="1">
    <citation type="submission" date="2019-02" db="EMBL/GenBank/DDBJ databases">
        <title>Deep-cultivation of Planctomycetes and their phenomic and genomic characterization uncovers novel biology.</title>
        <authorList>
            <person name="Wiegand S."/>
            <person name="Jogler M."/>
            <person name="Boedeker C."/>
            <person name="Pinto D."/>
            <person name="Vollmers J."/>
            <person name="Rivas-Marin E."/>
            <person name="Kohn T."/>
            <person name="Peeters S.H."/>
            <person name="Heuer A."/>
            <person name="Rast P."/>
            <person name="Oberbeckmann S."/>
            <person name="Bunk B."/>
            <person name="Jeske O."/>
            <person name="Meyerdierks A."/>
            <person name="Storesund J.E."/>
            <person name="Kallscheuer N."/>
            <person name="Luecker S."/>
            <person name="Lage O.M."/>
            <person name="Pohl T."/>
            <person name="Merkel B.J."/>
            <person name="Hornburger P."/>
            <person name="Mueller R.-W."/>
            <person name="Bruemmer F."/>
            <person name="Labrenz M."/>
            <person name="Spormann A.M."/>
            <person name="Op den Camp H."/>
            <person name="Overmann J."/>
            <person name="Amann R."/>
            <person name="Jetten M.S.M."/>
            <person name="Mascher T."/>
            <person name="Medema M.H."/>
            <person name="Devos D.P."/>
            <person name="Kaster A.-K."/>
            <person name="Ovreas L."/>
            <person name="Rohde M."/>
            <person name="Galperin M.Y."/>
            <person name="Jogler C."/>
        </authorList>
    </citation>
    <scope>NUCLEOTIDE SEQUENCE [LARGE SCALE GENOMIC DNA]</scope>
    <source>
        <strain evidence="2 3">ETA_A8</strain>
    </source>
</reference>
<keyword evidence="3" id="KW-1185">Reference proteome</keyword>
<dbReference type="GO" id="GO:0046677">
    <property type="term" value="P:response to antibiotic"/>
    <property type="evidence" value="ECO:0007669"/>
    <property type="project" value="UniProtKB-KW"/>
</dbReference>
<dbReference type="EMBL" id="CP036274">
    <property type="protein sequence ID" value="QDU27346.1"/>
    <property type="molecule type" value="Genomic_DNA"/>
</dbReference>
<organism evidence="2 3">
    <name type="scientific">Anatilimnocola aggregata</name>
    <dbReference type="NCBI Taxonomy" id="2528021"/>
    <lineage>
        <taxon>Bacteria</taxon>
        <taxon>Pseudomonadati</taxon>
        <taxon>Planctomycetota</taxon>
        <taxon>Planctomycetia</taxon>
        <taxon>Pirellulales</taxon>
        <taxon>Pirellulaceae</taxon>
        <taxon>Anatilimnocola</taxon>
    </lineage>
</organism>
<name>A0A517YAT8_9BACT</name>
<evidence type="ECO:0000313" key="2">
    <source>
        <dbReference type="EMBL" id="QDU27346.1"/>
    </source>
</evidence>
<dbReference type="KEGG" id="aagg:ETAA8_24330"/>
<dbReference type="Gene3D" id="3.10.180.10">
    <property type="entry name" value="2,3-Dihydroxybiphenyl 1,2-Dioxygenase, domain 1"/>
    <property type="match status" value="1"/>
</dbReference>
<gene>
    <name evidence="2" type="ORF">ETAA8_24330</name>
</gene>
<dbReference type="CDD" id="cd08349">
    <property type="entry name" value="BLMA_like"/>
    <property type="match status" value="1"/>
</dbReference>
<dbReference type="OrthoDB" id="9803104at2"/>